<reference evidence="4" key="1">
    <citation type="journal article" date="2019" name="Int. J. Syst. Evol. Microbiol.">
        <title>The Global Catalogue of Microorganisms (GCM) 10K type strain sequencing project: providing services to taxonomists for standard genome sequencing and annotation.</title>
        <authorList>
            <consortium name="The Broad Institute Genomics Platform"/>
            <consortium name="The Broad Institute Genome Sequencing Center for Infectious Disease"/>
            <person name="Wu L."/>
            <person name="Ma J."/>
        </authorList>
    </citation>
    <scope>NUCLEOTIDE SEQUENCE [LARGE SCALE GENOMIC DNA]</scope>
    <source>
        <strain evidence="4">KCTC 32465</strain>
    </source>
</reference>
<organism evidence="3 4">
    <name type="scientific">Paramylibacter ulvae</name>
    <dbReference type="NCBI Taxonomy" id="1651968"/>
    <lineage>
        <taxon>Bacteria</taxon>
        <taxon>Pseudomonadati</taxon>
        <taxon>Pseudomonadota</taxon>
        <taxon>Alphaproteobacteria</taxon>
        <taxon>Rhodobacterales</taxon>
        <taxon>Paracoccaceae</taxon>
        <taxon>Paramylibacter</taxon>
    </lineage>
</organism>
<dbReference type="InterPro" id="IPR006076">
    <property type="entry name" value="FAD-dep_OxRdtase"/>
</dbReference>
<dbReference type="RefSeq" id="WP_189641222.1">
    <property type="nucleotide sequence ID" value="NZ_BMZF01000009.1"/>
</dbReference>
<name>A0ABQ3D5A9_9RHOB</name>
<accession>A0ABQ3D5A9</accession>
<dbReference type="SUPFAM" id="SSF54373">
    <property type="entry name" value="FAD-linked reductases, C-terminal domain"/>
    <property type="match status" value="1"/>
</dbReference>
<evidence type="ECO:0000313" key="3">
    <source>
        <dbReference type="EMBL" id="GHA59657.1"/>
    </source>
</evidence>
<keyword evidence="1" id="KW-0560">Oxidoreductase</keyword>
<dbReference type="PANTHER" id="PTHR13847">
    <property type="entry name" value="SARCOSINE DEHYDROGENASE-RELATED"/>
    <property type="match status" value="1"/>
</dbReference>
<dbReference type="Pfam" id="PF01266">
    <property type="entry name" value="DAO"/>
    <property type="match status" value="1"/>
</dbReference>
<feature type="domain" description="FAD dependent oxidoreductase" evidence="2">
    <location>
        <begin position="71"/>
        <end position="409"/>
    </location>
</feature>
<evidence type="ECO:0000313" key="4">
    <source>
        <dbReference type="Proteomes" id="UP000634455"/>
    </source>
</evidence>
<sequence length="429" mass="46575">MSWQSLTKCQVLGRFASYRFLLREWNTDIDAQNKPAHLFNAILTGWFWLDAVSNKRTLGKFGALASREIKDVVIVGGGVFGLCAAYMCALRGMSVVVLEKSNAVGARASGGIVGAMSPHTPDNWNQKKQFQFDALCGAETFWHNLDSQSGMSSGYGRIGRVFPIPDERLLGLAHMRAESAKEFWQGKFSWSVLPDHPLIAPSAAPYGVVHDTMSARIYPARACQSLRGALLKTGIEIRTKCAVDTVQDNTVVGRWGEIRANAIVLAAGVGGFKFLDQKFEMQTGSGVKGQGALLKCDMGSRPQINAEGIYIIPHIDGTVGVGSTSETDWSHPTETDEKLDAVIATAKRICPTLSDAPVIKRWADLRPKARKRTPMLGAIPKMDGVYVALGGYKIGFGLAHQSATMIADMIQGKPCDIPANFTVPHHLDL</sequence>
<dbReference type="PANTHER" id="PTHR13847:SF289">
    <property type="entry name" value="GLYCINE OXIDASE"/>
    <property type="match status" value="1"/>
</dbReference>
<dbReference type="InterPro" id="IPR036188">
    <property type="entry name" value="FAD/NAD-bd_sf"/>
</dbReference>
<dbReference type="Proteomes" id="UP000634455">
    <property type="component" value="Unassembled WGS sequence"/>
</dbReference>
<protein>
    <submittedName>
        <fullName evidence="3">Oxidoreductase</fullName>
    </submittedName>
</protein>
<dbReference type="EMBL" id="BMZF01000009">
    <property type="protein sequence ID" value="GHA59657.1"/>
    <property type="molecule type" value="Genomic_DNA"/>
</dbReference>
<evidence type="ECO:0000259" key="2">
    <source>
        <dbReference type="Pfam" id="PF01266"/>
    </source>
</evidence>
<evidence type="ECO:0000256" key="1">
    <source>
        <dbReference type="ARBA" id="ARBA00023002"/>
    </source>
</evidence>
<dbReference type="Gene3D" id="3.50.50.60">
    <property type="entry name" value="FAD/NAD(P)-binding domain"/>
    <property type="match status" value="1"/>
</dbReference>
<proteinExistence type="predicted"/>
<dbReference type="SUPFAM" id="SSF51905">
    <property type="entry name" value="FAD/NAD(P)-binding domain"/>
    <property type="match status" value="1"/>
</dbReference>
<dbReference type="Gene3D" id="3.30.9.10">
    <property type="entry name" value="D-Amino Acid Oxidase, subunit A, domain 2"/>
    <property type="match status" value="1"/>
</dbReference>
<keyword evidence="4" id="KW-1185">Reference proteome</keyword>
<gene>
    <name evidence="3" type="primary">dadA2</name>
    <name evidence="3" type="ORF">GCM10008927_26530</name>
</gene>
<comment type="caution">
    <text evidence="3">The sequence shown here is derived from an EMBL/GenBank/DDBJ whole genome shotgun (WGS) entry which is preliminary data.</text>
</comment>